<reference evidence="2" key="1">
    <citation type="submission" date="2014-11" db="EMBL/GenBank/DDBJ databases">
        <authorList>
            <person name="Beims H."/>
            <person name="Wittmann J."/>
            <person name="Bunk B."/>
            <person name="Sproer C."/>
            <person name="Rohde C."/>
            <person name="Rohde M."/>
            <person name="von der Ohe W."/>
            <person name="Steinert M."/>
        </authorList>
    </citation>
    <scope>NUCLEOTIDE SEQUENCE [LARGE SCALE GENOMIC DNA]</scope>
</reference>
<dbReference type="NCBIfam" id="NF047353">
    <property type="entry name" value="tube_lmo2291"/>
    <property type="match status" value="1"/>
</dbReference>
<sequence>MATKLAGMKCKLFVGSAKEKGKILAGQRSATISRSAETIDATSKDTEGYWKESLQGFKEWSIDADGVFVESDQAYKELEDAWLNSENVKIYIELPSGRRYAGEATITDASLEMPYDDLVTYSLSFQGSGALQMIETIPGKGETKE</sequence>
<protein>
    <submittedName>
        <fullName evidence="1">Major tail protein</fullName>
    </submittedName>
</protein>
<dbReference type="Gene3D" id="4.10.410.40">
    <property type="match status" value="1"/>
</dbReference>
<dbReference type="RefSeq" id="YP_009195201.1">
    <property type="nucleotide sequence ID" value="NC_028758.1"/>
</dbReference>
<organism evidence="1 2">
    <name type="scientific">Paenibacillus phage HB10c2</name>
    <dbReference type="NCBI Taxonomy" id="1589749"/>
    <lineage>
        <taxon>Viruses</taxon>
        <taxon>Duplodnaviria</taxon>
        <taxon>Heunggongvirae</taxon>
        <taxon>Uroviricota</taxon>
        <taxon>Caudoviricetes</taxon>
        <taxon>Fernvirus</taxon>
        <taxon>Fernvirus Hb10c2</taxon>
    </lineage>
</organism>
<proteinExistence type="predicted"/>
<keyword evidence="2" id="KW-1185">Reference proteome</keyword>
<dbReference type="NCBIfam" id="TIGR02126">
    <property type="entry name" value="phgtail_TP901_1"/>
    <property type="match status" value="1"/>
</dbReference>
<dbReference type="Pfam" id="PF06199">
    <property type="entry name" value="Phage_tail_2"/>
    <property type="match status" value="1"/>
</dbReference>
<dbReference type="KEGG" id="vg:26622484"/>
<dbReference type="InterPro" id="IPR011855">
    <property type="entry name" value="Phgtail_TP901_1"/>
</dbReference>
<evidence type="ECO:0000313" key="1">
    <source>
        <dbReference type="EMBL" id="AJD83023.1"/>
    </source>
</evidence>
<name>A0A0B5A2A4_9CAUD</name>
<gene>
    <name evidence="1" type="ORF">HB_00011</name>
</gene>
<dbReference type="Proteomes" id="UP000031725">
    <property type="component" value="Segment"/>
</dbReference>
<dbReference type="OrthoDB" id="12082at10239"/>
<dbReference type="EMBL" id="KP202972">
    <property type="protein sequence ID" value="AJD83023.1"/>
    <property type="molecule type" value="Genomic_DNA"/>
</dbReference>
<accession>A0A0B5A2A4</accession>
<dbReference type="GeneID" id="26622484"/>
<evidence type="ECO:0000313" key="2">
    <source>
        <dbReference type="Proteomes" id="UP000031725"/>
    </source>
</evidence>
<reference evidence="1 2" key="2">
    <citation type="journal article" date="2015" name="Appl. Environ. Microbiol.">
        <title>Paenibacillus larvae-Directed Bacteriophage HB10c2 and Its Application in American Foulbrood-Affected Honey Bee Larvae.</title>
        <authorList>
            <person name="Beims H."/>
            <person name="Wittmann J."/>
            <person name="Bunk B."/>
            <person name="Sproer C."/>
            <person name="Rohde C."/>
            <person name="Gunther G."/>
            <person name="Rohde M."/>
            <person name="von der Ohe W."/>
            <person name="Steinert M."/>
        </authorList>
    </citation>
    <scope>NUCLEOTIDE SEQUENCE [LARGE SCALE GENOMIC DNA]</scope>
</reference>